<gene>
    <name evidence="2" type="ORF">OHA16_33745</name>
</gene>
<dbReference type="RefSeq" id="WP_328958057.1">
    <property type="nucleotide sequence ID" value="NZ_CP108110.1"/>
</dbReference>
<evidence type="ECO:0000313" key="3">
    <source>
        <dbReference type="Proteomes" id="UP001432222"/>
    </source>
</evidence>
<dbReference type="EMBL" id="CP108110">
    <property type="protein sequence ID" value="WUQ87498.1"/>
    <property type="molecule type" value="Genomic_DNA"/>
</dbReference>
<dbReference type="Proteomes" id="UP001432222">
    <property type="component" value="Chromosome"/>
</dbReference>
<organism evidence="2 3">
    <name type="scientific">Kitasatospora purpeofusca</name>
    <dbReference type="NCBI Taxonomy" id="67352"/>
    <lineage>
        <taxon>Bacteria</taxon>
        <taxon>Bacillati</taxon>
        <taxon>Actinomycetota</taxon>
        <taxon>Actinomycetes</taxon>
        <taxon>Kitasatosporales</taxon>
        <taxon>Streptomycetaceae</taxon>
        <taxon>Kitasatospora</taxon>
    </lineage>
</organism>
<evidence type="ECO:0000313" key="2">
    <source>
        <dbReference type="EMBL" id="WUQ87498.1"/>
    </source>
</evidence>
<accession>A0ABZ1U8R2</accession>
<evidence type="ECO:0000256" key="1">
    <source>
        <dbReference type="SAM" id="MobiDB-lite"/>
    </source>
</evidence>
<reference evidence="2" key="1">
    <citation type="submission" date="2022-10" db="EMBL/GenBank/DDBJ databases">
        <title>The complete genomes of actinobacterial strains from the NBC collection.</title>
        <authorList>
            <person name="Joergensen T.S."/>
            <person name="Alvarez Arevalo M."/>
            <person name="Sterndorff E.B."/>
            <person name="Faurdal D."/>
            <person name="Vuksanovic O."/>
            <person name="Mourched A.-S."/>
            <person name="Charusanti P."/>
            <person name="Shaw S."/>
            <person name="Blin K."/>
            <person name="Weber T."/>
        </authorList>
    </citation>
    <scope>NUCLEOTIDE SEQUENCE</scope>
    <source>
        <strain evidence="2">NBC_00222</strain>
    </source>
</reference>
<keyword evidence="3" id="KW-1185">Reference proteome</keyword>
<proteinExistence type="predicted"/>
<protein>
    <submittedName>
        <fullName evidence="2">Uncharacterized protein</fullName>
    </submittedName>
</protein>
<name>A0ABZ1U8R2_9ACTN</name>
<sequence length="174" mass="16741">MTSGRGAGKLAAMAEAVGEAGVRELVAGWLAAERPGEDGPGGGEPADGGWAVPPAAGAVVVAAARRLAGAGPGPGGPPSAAPEGLRLIAEALVVDEHPSAGAWTARERTEAVEWVALLLDRFGEDGVTMLTAELTSELTAEPTGEAGSLGPAGSAGSAGESGVGDPESGRASAG</sequence>
<feature type="region of interest" description="Disordered" evidence="1">
    <location>
        <begin position="31"/>
        <end position="50"/>
    </location>
</feature>
<feature type="region of interest" description="Disordered" evidence="1">
    <location>
        <begin position="136"/>
        <end position="174"/>
    </location>
</feature>
<feature type="compositionally biased region" description="Low complexity" evidence="1">
    <location>
        <begin position="144"/>
        <end position="164"/>
    </location>
</feature>